<organism evidence="7 8">
    <name type="scientific">Microvirga flocculans</name>
    <dbReference type="NCBI Taxonomy" id="217168"/>
    <lineage>
        <taxon>Bacteria</taxon>
        <taxon>Pseudomonadati</taxon>
        <taxon>Pseudomonadota</taxon>
        <taxon>Alphaproteobacteria</taxon>
        <taxon>Hyphomicrobiales</taxon>
        <taxon>Methylobacteriaceae</taxon>
        <taxon>Microvirga</taxon>
    </lineage>
</organism>
<dbReference type="GO" id="GO:0031419">
    <property type="term" value="F:cobalamin binding"/>
    <property type="evidence" value="ECO:0007669"/>
    <property type="project" value="UniProtKB-KW"/>
</dbReference>
<accession>A0A7W6ICU2</accession>
<evidence type="ECO:0000256" key="4">
    <source>
        <dbReference type="ARBA" id="ARBA00023002"/>
    </source>
</evidence>
<dbReference type="GO" id="GO:0008998">
    <property type="term" value="F:ribonucleoside-triphosphate reductase (thioredoxin) activity"/>
    <property type="evidence" value="ECO:0007669"/>
    <property type="project" value="InterPro"/>
</dbReference>
<keyword evidence="8" id="KW-1185">Reference proteome</keyword>
<keyword evidence="3" id="KW-0846">Cobalamin</keyword>
<feature type="domain" description="Ribonucleotide reductase alpha-helical" evidence="6">
    <location>
        <begin position="13"/>
        <end position="90"/>
    </location>
</feature>
<dbReference type="Pfam" id="PF17975">
    <property type="entry name" value="RNR_Alpha"/>
    <property type="match status" value="1"/>
</dbReference>
<dbReference type="RefSeq" id="WP_027314944.1">
    <property type="nucleotide sequence ID" value="NZ_JACIDC010000002.1"/>
</dbReference>
<dbReference type="InterPro" id="IPR013345">
    <property type="entry name" value="RTP_Rdtase_AdoCbl-dep"/>
</dbReference>
<evidence type="ECO:0000256" key="1">
    <source>
        <dbReference type="ARBA" id="ARBA00001922"/>
    </source>
</evidence>
<dbReference type="Gene3D" id="3.90.1390.10">
    <property type="entry name" value="b-12 dependent (class ii) ribonucleotide reductase, chain A, domain 3"/>
    <property type="match status" value="1"/>
</dbReference>
<keyword evidence="4 7" id="KW-0560">Oxidoreductase</keyword>
<dbReference type="Gene3D" id="3.30.1620.10">
    <property type="entry name" value="b-12 dependent (class ii) ribonucleotide reductase, Chain A, Domain 2"/>
    <property type="match status" value="1"/>
</dbReference>
<dbReference type="PANTHER" id="PTHR43371:SF1">
    <property type="entry name" value="RIBONUCLEOSIDE-DIPHOSPHATE REDUCTASE"/>
    <property type="match status" value="1"/>
</dbReference>
<dbReference type="InterPro" id="IPR050862">
    <property type="entry name" value="RdRp_reductase_class-2"/>
</dbReference>
<dbReference type="GO" id="GO:0004748">
    <property type="term" value="F:ribonucleoside-diphosphate reductase activity, thioredoxin disulfide as acceptor"/>
    <property type="evidence" value="ECO:0007669"/>
    <property type="project" value="InterPro"/>
</dbReference>
<proteinExistence type="predicted"/>
<protein>
    <recommendedName>
        <fullName evidence="2">Adenosylcobalamin-dependent ribonucleoside-triphosphate reductase</fullName>
    </recommendedName>
</protein>
<dbReference type="GO" id="GO:0000166">
    <property type="term" value="F:nucleotide binding"/>
    <property type="evidence" value="ECO:0007669"/>
    <property type="project" value="InterPro"/>
</dbReference>
<keyword evidence="5" id="KW-0170">Cobalt</keyword>
<evidence type="ECO:0000313" key="8">
    <source>
        <dbReference type="Proteomes" id="UP000519439"/>
    </source>
</evidence>
<evidence type="ECO:0000256" key="3">
    <source>
        <dbReference type="ARBA" id="ARBA00022628"/>
    </source>
</evidence>
<dbReference type="Proteomes" id="UP000519439">
    <property type="component" value="Unassembled WGS sequence"/>
</dbReference>
<reference evidence="7 8" key="1">
    <citation type="submission" date="2020-08" db="EMBL/GenBank/DDBJ databases">
        <title>Genomic Encyclopedia of Type Strains, Phase IV (KMG-IV): sequencing the most valuable type-strain genomes for metagenomic binning, comparative biology and taxonomic classification.</title>
        <authorList>
            <person name="Goeker M."/>
        </authorList>
    </citation>
    <scope>NUCLEOTIDE SEQUENCE [LARGE SCALE GENOMIC DNA]</scope>
    <source>
        <strain evidence="7 8">DSM 15743</strain>
    </source>
</reference>
<sequence length="663" mass="74619">MNNAPLFVPSTRAQVITRRTYNRPLDSAGTIFETWEETVDRVIGHQRWLWERAQGKALRPAQVLELESLRSLMLQRKVTTSGRTLWLGGTDVAKRREASMFNCSFGRTETVHDTVDQFWLLLQGCGVGFEPIVGVLSGFSKPVELQVVRSTKTDPNAKGNEQNVETFTQEGHRLVWKIVVGDSAEAWAKLPGKLLANKRPCDRLILDFSEIRPAGIRLSGYGWISSGDETISKAMEAIVTLLNHRAGRLLTRIDILDILNHLGTTLSSRRSAEIALVPYGDPEWSAFATAKKDHWIDNPQRAQSNNSLLFYHKPTRNDLTSIFDMIVESGGSEPGFINATTALTRAPWFKGCNPCAEILLGNKSFCNLVEVDLAKFNGDWNGLIEAVYLVARANYRQTCVDLRDGVLQSTWHELNEFLRLTGVGLTGIVRWEYQHSAEHVSCVKRTAVRGSWKMADELNLPRSQAVTTIKPSGTLSKIMDTTEGIHRPLGRYIFNNVRFSKHDPLVDICREAGYRVFDDPYASDAVLITFPVSWEDVDFDTVDGKHVNLESAVSQLDRYKFMMDHYVQHNCSITVSYDPSEVPEIVDWIDRNWDTYVGVSFLFRTDPTKTAEDLGYPYLPQEVVDKDTFYNYANELRSVNLTSSGTMDDALDADCATGACPIR</sequence>
<evidence type="ECO:0000313" key="7">
    <source>
        <dbReference type="EMBL" id="MBB4039117.1"/>
    </source>
</evidence>
<evidence type="ECO:0000256" key="2">
    <source>
        <dbReference type="ARBA" id="ARBA00021063"/>
    </source>
</evidence>
<evidence type="ECO:0000259" key="6">
    <source>
        <dbReference type="Pfam" id="PF17975"/>
    </source>
</evidence>
<dbReference type="SUPFAM" id="SSF51998">
    <property type="entry name" value="PFL-like glycyl radical enzymes"/>
    <property type="match status" value="1"/>
</dbReference>
<comment type="caution">
    <text evidence="7">The sequence shown here is derived from an EMBL/GenBank/DDBJ whole genome shotgun (WGS) entry which is preliminary data.</text>
</comment>
<gene>
    <name evidence="7" type="ORF">GGR34_000752</name>
</gene>
<dbReference type="PANTHER" id="PTHR43371">
    <property type="entry name" value="VITAMIN B12-DEPENDENT RIBONUCLEOTIDE REDUCTASE"/>
    <property type="match status" value="1"/>
</dbReference>
<comment type="cofactor">
    <cofactor evidence="1">
        <name>adenosylcob(III)alamin</name>
        <dbReference type="ChEBI" id="CHEBI:18408"/>
    </cofactor>
</comment>
<name>A0A7W6ICU2_9HYPH</name>
<dbReference type="GO" id="GO:0006260">
    <property type="term" value="P:DNA replication"/>
    <property type="evidence" value="ECO:0007669"/>
    <property type="project" value="InterPro"/>
</dbReference>
<dbReference type="Gene3D" id="3.20.70.20">
    <property type="match status" value="1"/>
</dbReference>
<dbReference type="EMBL" id="JACIDC010000002">
    <property type="protein sequence ID" value="MBB4039117.1"/>
    <property type="molecule type" value="Genomic_DNA"/>
</dbReference>
<dbReference type="InterPro" id="IPR040763">
    <property type="entry name" value="RNR_alpha_hel"/>
</dbReference>
<dbReference type="AlphaFoldDB" id="A0A7W6ICU2"/>
<evidence type="ECO:0000256" key="5">
    <source>
        <dbReference type="ARBA" id="ARBA00023285"/>
    </source>
</evidence>
<dbReference type="NCBIfam" id="TIGR02505">
    <property type="entry name" value="RTPR"/>
    <property type="match status" value="1"/>
</dbReference>